<dbReference type="RefSeq" id="WP_133252082.1">
    <property type="nucleotide sequence ID" value="NZ_QEKW01000026.1"/>
</dbReference>
<dbReference type="SUPFAM" id="SSF54211">
    <property type="entry name" value="Ribosomal protein S5 domain 2-like"/>
    <property type="match status" value="1"/>
</dbReference>
<dbReference type="Gene3D" id="3.30.230.60">
    <property type="entry name" value="Formaldehyde-activating enzyme"/>
    <property type="match status" value="1"/>
</dbReference>
<feature type="domain" description="Formaldehyde-activating enzyme" evidence="2">
    <location>
        <begin position="20"/>
        <end position="171"/>
    </location>
</feature>
<evidence type="ECO:0000259" key="2">
    <source>
        <dbReference type="Pfam" id="PF08714"/>
    </source>
</evidence>
<dbReference type="AlphaFoldDB" id="A0A2U1EAW9"/>
<comment type="caution">
    <text evidence="3">The sequence shown here is derived from an EMBL/GenBank/DDBJ whole genome shotgun (WGS) entry which is preliminary data.</text>
</comment>
<dbReference type="OrthoDB" id="5116495at2"/>
<protein>
    <submittedName>
        <fullName evidence="3">Formaldehyde activating enzyme</fullName>
    </submittedName>
</protein>
<dbReference type="EMBL" id="QEKW01000026">
    <property type="protein sequence ID" value="PVY97091.1"/>
    <property type="molecule type" value="Genomic_DNA"/>
</dbReference>
<dbReference type="Proteomes" id="UP000245639">
    <property type="component" value="Unassembled WGS sequence"/>
</dbReference>
<evidence type="ECO:0000313" key="4">
    <source>
        <dbReference type="Proteomes" id="UP000245639"/>
    </source>
</evidence>
<dbReference type="InterPro" id="IPR020568">
    <property type="entry name" value="Ribosomal_Su5_D2-typ_SF"/>
</dbReference>
<name>A0A2U1EAW9_9PSEU</name>
<gene>
    <name evidence="3" type="ORF">C8D89_12639</name>
</gene>
<reference evidence="3 4" key="1">
    <citation type="submission" date="2018-04" db="EMBL/GenBank/DDBJ databases">
        <title>Genomic Encyclopedia of Type Strains, Phase IV (KMG-IV): sequencing the most valuable type-strain genomes for metagenomic binning, comparative biology and taxonomic classification.</title>
        <authorList>
            <person name="Goeker M."/>
        </authorList>
    </citation>
    <scope>NUCLEOTIDE SEQUENCE [LARGE SCALE GENOMIC DNA]</scope>
    <source>
        <strain evidence="3 4">DSM 45771</strain>
    </source>
</reference>
<keyword evidence="4" id="KW-1185">Reference proteome</keyword>
<dbReference type="GO" id="GO:0016051">
    <property type="term" value="P:carbohydrate biosynthetic process"/>
    <property type="evidence" value="ECO:0007669"/>
    <property type="project" value="InterPro"/>
</dbReference>
<sequence>MSGRSVDGRLSQGWGGTAPNGVHVNVVLAERASPTAAALTTAFAAPRAGFTPILVSLGPDQPSYETLLPPTVMLNKVPVEDERFGGLVAGACQVGIARAVLDTVAAGLLEADQETVVFVSLWLDTDAQDEQAVCAAAREATAAALREAVEGRDPDAARALVDGRESVTHPFYGG</sequence>
<dbReference type="InterPro" id="IPR037075">
    <property type="entry name" value="HCHO-activating_enzyme_sf"/>
</dbReference>
<evidence type="ECO:0000256" key="1">
    <source>
        <dbReference type="ARBA" id="ARBA00023239"/>
    </source>
</evidence>
<accession>A0A2U1EAW9</accession>
<proteinExistence type="predicted"/>
<keyword evidence="1" id="KW-0456">Lyase</keyword>
<dbReference type="GO" id="GO:0016840">
    <property type="term" value="F:carbon-nitrogen lyase activity"/>
    <property type="evidence" value="ECO:0007669"/>
    <property type="project" value="InterPro"/>
</dbReference>
<organism evidence="3 4">
    <name type="scientific">Actinomycetospora cinnamomea</name>
    <dbReference type="NCBI Taxonomy" id="663609"/>
    <lineage>
        <taxon>Bacteria</taxon>
        <taxon>Bacillati</taxon>
        <taxon>Actinomycetota</taxon>
        <taxon>Actinomycetes</taxon>
        <taxon>Pseudonocardiales</taxon>
        <taxon>Pseudonocardiaceae</taxon>
        <taxon>Actinomycetospora</taxon>
    </lineage>
</organism>
<dbReference type="Pfam" id="PF08714">
    <property type="entry name" value="Fae"/>
    <property type="match status" value="1"/>
</dbReference>
<dbReference type="InterPro" id="IPR014826">
    <property type="entry name" value="HCHO-activating_enzyme"/>
</dbReference>
<evidence type="ECO:0000313" key="3">
    <source>
        <dbReference type="EMBL" id="PVY97091.1"/>
    </source>
</evidence>